<dbReference type="Pfam" id="PF00531">
    <property type="entry name" value="Death"/>
    <property type="match status" value="1"/>
</dbReference>
<name>A0A8X8BRB2_POLSE</name>
<dbReference type="InterPro" id="IPR033772">
    <property type="entry name" value="UPA"/>
</dbReference>
<feature type="domain" description="ZU5" evidence="7">
    <location>
        <begin position="109"/>
        <end position="249"/>
    </location>
</feature>
<dbReference type="PANTHER" id="PTHR12582:SF41">
    <property type="entry name" value="UNC5C-LIKE PROTEIN"/>
    <property type="match status" value="1"/>
</dbReference>
<keyword evidence="4 6" id="KW-1133">Transmembrane helix</keyword>
<feature type="non-terminal residue" evidence="8">
    <location>
        <position position="1"/>
    </location>
</feature>
<dbReference type="PANTHER" id="PTHR12582">
    <property type="entry name" value="NETRIN RECEPTOR UNC5"/>
    <property type="match status" value="1"/>
</dbReference>
<dbReference type="Pfam" id="PF17217">
    <property type="entry name" value="UPA"/>
    <property type="match status" value="1"/>
</dbReference>
<evidence type="ECO:0000256" key="6">
    <source>
        <dbReference type="RuleBase" id="RU367033"/>
    </source>
</evidence>
<dbReference type="EMBL" id="JAATIS010003638">
    <property type="protein sequence ID" value="KAG2463647.1"/>
    <property type="molecule type" value="Genomic_DNA"/>
</dbReference>
<feature type="transmembrane region" description="Helical" evidence="6">
    <location>
        <begin position="14"/>
        <end position="32"/>
    </location>
</feature>
<evidence type="ECO:0000313" key="8">
    <source>
        <dbReference type="EMBL" id="KAG2463647.1"/>
    </source>
</evidence>
<dbReference type="InterPro" id="IPR000906">
    <property type="entry name" value="ZU5_dom"/>
</dbReference>
<evidence type="ECO:0000259" key="7">
    <source>
        <dbReference type="PROSITE" id="PS51145"/>
    </source>
</evidence>
<dbReference type="InterPro" id="IPR000488">
    <property type="entry name" value="Death_dom"/>
</dbReference>
<keyword evidence="6" id="KW-0675">Receptor</keyword>
<dbReference type="InterPro" id="IPR037936">
    <property type="entry name" value="UNC5A-D"/>
</dbReference>
<dbReference type="GO" id="GO:0005886">
    <property type="term" value="C:plasma membrane"/>
    <property type="evidence" value="ECO:0007669"/>
    <property type="project" value="UniProtKB-SubCell"/>
</dbReference>
<dbReference type="Gene3D" id="1.10.533.10">
    <property type="entry name" value="Death Domain, Fas"/>
    <property type="match status" value="1"/>
</dbReference>
<dbReference type="SMART" id="SM00005">
    <property type="entry name" value="DEATH"/>
    <property type="match status" value="1"/>
</dbReference>
<protein>
    <recommendedName>
        <fullName evidence="6">Netrin receptor UNC5</fullName>
    </recommendedName>
</protein>
<keyword evidence="5 6" id="KW-0472">Membrane</keyword>
<comment type="subcellular location">
    <subcellularLocation>
        <location evidence="6">Cell membrane</location>
        <topology evidence="6">Single-pass type I membrane protein</topology>
    </subcellularLocation>
    <subcellularLocation>
        <location evidence="1">Membrane</location>
        <topology evidence="1">Single-pass membrane protein</topology>
    </subcellularLocation>
</comment>
<organism evidence="8 9">
    <name type="scientific">Polypterus senegalus</name>
    <name type="common">Senegal bichir</name>
    <dbReference type="NCBI Taxonomy" id="55291"/>
    <lineage>
        <taxon>Eukaryota</taxon>
        <taxon>Metazoa</taxon>
        <taxon>Chordata</taxon>
        <taxon>Craniata</taxon>
        <taxon>Vertebrata</taxon>
        <taxon>Euteleostomi</taxon>
        <taxon>Actinopterygii</taxon>
        <taxon>Polypteriformes</taxon>
        <taxon>Polypteridae</taxon>
        <taxon>Polypterus</taxon>
    </lineage>
</organism>
<dbReference type="Gene3D" id="2.60.220.30">
    <property type="match status" value="1"/>
</dbReference>
<accession>A0A8X8BRB2</accession>
<dbReference type="PROSITE" id="PS51145">
    <property type="entry name" value="ZU5"/>
    <property type="match status" value="1"/>
</dbReference>
<keyword evidence="3 6" id="KW-0812">Transmembrane</keyword>
<feature type="non-terminal residue" evidence="8">
    <location>
        <position position="562"/>
    </location>
</feature>
<sequence>MQGILSDILPGPGVLQFILTQAAFIVLLIVIMKCLHSRCPWLPNCMIGQDAAQENTEVQVDPGTLGSTSLSDVPCPKATSQEMEEFFKDLHSPTDNRVVRKKLLHKLLVFMTKEVDHRGACLMLADMGISLEVPPDAVSLGRVERVSLVLVWDLLDSPPLLGTQALISPVVYCGPHGASFQQLCTLSFKHCAGSGTYVRVYASDTHLLASKEWEELHNKPSRQNRICITRDECQIKLDHFSLYTSVLETYGRPEVHKWLQLAVFSSPLSADQSHQQIRIYFLNNTPCALQWAHCNEEPFRGSLCGPVQLFEFANTSKDMFLVLKYLSEGWENIDENASQYVPFLHIWHGKCPFRSFCFRRKTVSPVDSPSQNTSEIIVTMHVFQKDLQEKYLEVLRLHITESGCQAERVSPKPYCNRIPRELFEQLQMLLEPNTVSGNDWRKLASRLGLCGTKIRFMSCQQSPAAATLEFFEELNGSLHDLYKIMLSMERLDCAVTVEAFLNDPLPDCPGLSQRDKDQENHCCCEGKTTSLASECDSGLTDLGSVKEREICSQTTDEHTAIQ</sequence>
<evidence type="ECO:0000256" key="1">
    <source>
        <dbReference type="ARBA" id="ARBA00004167"/>
    </source>
</evidence>
<comment type="similarity">
    <text evidence="2 6">Belongs to the unc-5 family.</text>
</comment>
<dbReference type="GO" id="GO:0005042">
    <property type="term" value="F:netrin receptor activity"/>
    <property type="evidence" value="ECO:0007669"/>
    <property type="project" value="UniProtKB-UniRule"/>
</dbReference>
<reference evidence="8 9" key="1">
    <citation type="journal article" date="2021" name="Cell">
        <title>Tracing the genetic footprints of vertebrate landing in non-teleost ray-finned fishes.</title>
        <authorList>
            <person name="Bi X."/>
            <person name="Wang K."/>
            <person name="Yang L."/>
            <person name="Pan H."/>
            <person name="Jiang H."/>
            <person name="Wei Q."/>
            <person name="Fang M."/>
            <person name="Yu H."/>
            <person name="Zhu C."/>
            <person name="Cai Y."/>
            <person name="He Y."/>
            <person name="Gan X."/>
            <person name="Zeng H."/>
            <person name="Yu D."/>
            <person name="Zhu Y."/>
            <person name="Jiang H."/>
            <person name="Qiu Q."/>
            <person name="Yang H."/>
            <person name="Zhang Y.E."/>
            <person name="Wang W."/>
            <person name="Zhu M."/>
            <person name="He S."/>
            <person name="Zhang G."/>
        </authorList>
    </citation>
    <scope>NUCLEOTIDE SEQUENCE [LARGE SCALE GENOMIC DNA]</scope>
    <source>
        <strain evidence="8">Bchr_013</strain>
    </source>
</reference>
<evidence type="ECO:0000256" key="4">
    <source>
        <dbReference type="ARBA" id="ARBA00022989"/>
    </source>
</evidence>
<keyword evidence="6" id="KW-0217">Developmental protein</keyword>
<dbReference type="SMART" id="SM00218">
    <property type="entry name" value="ZU5"/>
    <property type="match status" value="1"/>
</dbReference>
<comment type="caution">
    <text evidence="8">The sequence shown here is derived from an EMBL/GenBank/DDBJ whole genome shotgun (WGS) entry which is preliminary data.</text>
</comment>
<evidence type="ECO:0000313" key="9">
    <source>
        <dbReference type="Proteomes" id="UP000886611"/>
    </source>
</evidence>
<evidence type="ECO:0000256" key="3">
    <source>
        <dbReference type="ARBA" id="ARBA00022692"/>
    </source>
</evidence>
<dbReference type="SUPFAM" id="SSF47986">
    <property type="entry name" value="DEATH domain"/>
    <property type="match status" value="1"/>
</dbReference>
<keyword evidence="9" id="KW-1185">Reference proteome</keyword>
<dbReference type="Pfam" id="PF00791">
    <property type="entry name" value="ZU5"/>
    <property type="match status" value="1"/>
</dbReference>
<evidence type="ECO:0000256" key="5">
    <source>
        <dbReference type="ARBA" id="ARBA00023136"/>
    </source>
</evidence>
<keyword evidence="6" id="KW-0393">Immunoglobulin domain</keyword>
<proteinExistence type="inferred from homology"/>
<dbReference type="Proteomes" id="UP000886611">
    <property type="component" value="Unassembled WGS sequence"/>
</dbReference>
<comment type="function">
    <text evidence="6">Receptor for netrin required for axon guidance. Mediates axon repulsion of neuronal growth cones in the developing nervous system upon ligand binding.</text>
</comment>
<dbReference type="InterPro" id="IPR011029">
    <property type="entry name" value="DEATH-like_dom_sf"/>
</dbReference>
<gene>
    <name evidence="8" type="primary">Unc5cl</name>
    <name evidence="8" type="ORF">GTO96_0002139</name>
</gene>
<evidence type="ECO:0000256" key="2">
    <source>
        <dbReference type="ARBA" id="ARBA00009844"/>
    </source>
</evidence>
<dbReference type="AlphaFoldDB" id="A0A8X8BRB2"/>